<name>A0A7Z0AAJ4_9MICO</name>
<dbReference type="SUPFAM" id="SSF50891">
    <property type="entry name" value="Cyclophilin-like"/>
    <property type="match status" value="1"/>
</dbReference>
<dbReference type="EMBL" id="JACBZP010000001">
    <property type="protein sequence ID" value="NYI66646.1"/>
    <property type="molecule type" value="Genomic_DNA"/>
</dbReference>
<proteinExistence type="predicted"/>
<dbReference type="RefSeq" id="WP_425326645.1">
    <property type="nucleotide sequence ID" value="NZ_JACBZP010000001.1"/>
</dbReference>
<dbReference type="Proteomes" id="UP000539111">
    <property type="component" value="Unassembled WGS sequence"/>
</dbReference>
<comment type="caution">
    <text evidence="1">The sequence shown here is derived from an EMBL/GenBank/DDBJ whole genome shotgun (WGS) entry which is preliminary data.</text>
</comment>
<dbReference type="Gene3D" id="2.40.100.20">
    <property type="match status" value="1"/>
</dbReference>
<reference evidence="1 2" key="1">
    <citation type="submission" date="2020-07" db="EMBL/GenBank/DDBJ databases">
        <title>Sequencing the genomes of 1000 actinobacteria strains.</title>
        <authorList>
            <person name="Klenk H.-P."/>
        </authorList>
    </citation>
    <scope>NUCLEOTIDE SEQUENCE [LARGE SCALE GENOMIC DNA]</scope>
    <source>
        <strain evidence="1 2">DSM 26341</strain>
    </source>
</reference>
<gene>
    <name evidence="1" type="ORF">BJY26_000952</name>
</gene>
<dbReference type="InterPro" id="IPR029000">
    <property type="entry name" value="Cyclophilin-like_dom_sf"/>
</dbReference>
<evidence type="ECO:0008006" key="3">
    <source>
        <dbReference type="Google" id="ProtNLM"/>
    </source>
</evidence>
<sequence>MTITLELRGVSCTAKLLDDEAPRTASAVWDALPISSQAFHGKYARNEVYNLVPAFAEPDPGSENTTVTPIPGDVCYFCFTSNQLATPSHGYSSDAGPGENPMVADMALFYGRNNLLLNGDQGWVPGNVYATIVENFDAFAAACNDVWFGGVRGETLTYSRLRED</sequence>
<evidence type="ECO:0000313" key="1">
    <source>
        <dbReference type="EMBL" id="NYI66646.1"/>
    </source>
</evidence>
<dbReference type="Pfam" id="PF12903">
    <property type="entry name" value="DUF3830"/>
    <property type="match status" value="1"/>
</dbReference>
<protein>
    <recommendedName>
        <fullName evidence="3">DUF3830 family protein</fullName>
    </recommendedName>
</protein>
<organism evidence="1 2">
    <name type="scientific">Spelaeicoccus albus</name>
    <dbReference type="NCBI Taxonomy" id="1280376"/>
    <lineage>
        <taxon>Bacteria</taxon>
        <taxon>Bacillati</taxon>
        <taxon>Actinomycetota</taxon>
        <taxon>Actinomycetes</taxon>
        <taxon>Micrococcales</taxon>
        <taxon>Brevibacteriaceae</taxon>
        <taxon>Spelaeicoccus</taxon>
    </lineage>
</organism>
<evidence type="ECO:0000313" key="2">
    <source>
        <dbReference type="Proteomes" id="UP000539111"/>
    </source>
</evidence>
<dbReference type="AlphaFoldDB" id="A0A7Z0AAJ4"/>
<keyword evidence="2" id="KW-1185">Reference proteome</keyword>
<accession>A0A7Z0AAJ4</accession>
<dbReference type="InterPro" id="IPR024532">
    <property type="entry name" value="DUF3830"/>
</dbReference>